<dbReference type="Proteomes" id="UP000242814">
    <property type="component" value="Unassembled WGS sequence"/>
</dbReference>
<dbReference type="InterPro" id="IPR012340">
    <property type="entry name" value="NA-bd_OB-fold"/>
</dbReference>
<evidence type="ECO:0008006" key="5">
    <source>
        <dbReference type="Google" id="ProtNLM"/>
    </source>
</evidence>
<dbReference type="VEuPathDB" id="FungiDB:PADG_05798"/>
<dbReference type="InterPro" id="IPR011344">
    <property type="entry name" value="ssDNA-bd"/>
</dbReference>
<dbReference type="CDD" id="cd04496">
    <property type="entry name" value="SSB_OBF"/>
    <property type="match status" value="1"/>
</dbReference>
<protein>
    <recommendedName>
        <fullName evidence="5">SsDNA binding protein</fullName>
    </recommendedName>
</protein>
<dbReference type="NCBIfam" id="TIGR00621">
    <property type="entry name" value="ssb"/>
    <property type="match status" value="1"/>
</dbReference>
<dbReference type="InterPro" id="IPR000424">
    <property type="entry name" value="Primosome_PriB/ssb"/>
</dbReference>
<dbReference type="GO" id="GO:0003697">
    <property type="term" value="F:single-stranded DNA binding"/>
    <property type="evidence" value="ECO:0007669"/>
    <property type="project" value="InterPro"/>
</dbReference>
<dbReference type="PROSITE" id="PS50935">
    <property type="entry name" value="SSB"/>
    <property type="match status" value="1"/>
</dbReference>
<name>A0A1D2JE83_PARBR</name>
<evidence type="ECO:0000256" key="2">
    <source>
        <dbReference type="PROSITE-ProRule" id="PRU00252"/>
    </source>
</evidence>
<evidence type="ECO:0000256" key="1">
    <source>
        <dbReference type="ARBA" id="ARBA00023125"/>
    </source>
</evidence>
<comment type="caution">
    <text evidence="3">The sequence shown here is derived from an EMBL/GenBank/DDBJ whole genome shotgun (WGS) entry which is preliminary data.</text>
</comment>
<dbReference type="Gene3D" id="2.40.50.140">
    <property type="entry name" value="Nucleic acid-binding proteins"/>
    <property type="match status" value="1"/>
</dbReference>
<dbReference type="VEuPathDB" id="FungiDB:PABG_05484"/>
<dbReference type="SUPFAM" id="SSF50249">
    <property type="entry name" value="Nucleic acid-binding proteins"/>
    <property type="match status" value="1"/>
</dbReference>
<evidence type="ECO:0000313" key="4">
    <source>
        <dbReference type="Proteomes" id="UP000242814"/>
    </source>
</evidence>
<sequence length="180" mass="20056">MRGLTTLRPLFRAPIATRAFSTTRPNAVARINLVGNLGGQPELRSTSTGRELVTYSVATSYGPKEDRQTSWWRITSFAPEGPAREHLLSLPKGTLLYVEGDASMRSYEDSDGKKNSALNITQHADLASKASNWRGSDRNLQMNDATLLLHKFIFCRSDEKTIGRMVLLLCTYMPTPTHRA</sequence>
<proteinExistence type="predicted"/>
<dbReference type="GO" id="GO:0006264">
    <property type="term" value="P:mitochondrial DNA replication"/>
    <property type="evidence" value="ECO:0007669"/>
    <property type="project" value="TreeGrafter"/>
</dbReference>
<dbReference type="Pfam" id="PF00436">
    <property type="entry name" value="SSB"/>
    <property type="match status" value="1"/>
</dbReference>
<organism evidence="3 4">
    <name type="scientific">Paracoccidioides brasiliensis</name>
    <dbReference type="NCBI Taxonomy" id="121759"/>
    <lineage>
        <taxon>Eukaryota</taxon>
        <taxon>Fungi</taxon>
        <taxon>Dikarya</taxon>
        <taxon>Ascomycota</taxon>
        <taxon>Pezizomycotina</taxon>
        <taxon>Eurotiomycetes</taxon>
        <taxon>Eurotiomycetidae</taxon>
        <taxon>Onygenales</taxon>
        <taxon>Ajellomycetaceae</taxon>
        <taxon>Paracoccidioides</taxon>
    </lineage>
</organism>
<dbReference type="GO" id="GO:0042645">
    <property type="term" value="C:mitochondrial nucleoid"/>
    <property type="evidence" value="ECO:0007669"/>
    <property type="project" value="TreeGrafter"/>
</dbReference>
<evidence type="ECO:0000313" key="3">
    <source>
        <dbReference type="EMBL" id="ODH27891.1"/>
    </source>
</evidence>
<accession>A0A1D2JE83</accession>
<dbReference type="PANTHER" id="PTHR10302:SF0">
    <property type="entry name" value="SINGLE-STRANDED DNA-BINDING PROTEIN, MITOCHONDRIAL"/>
    <property type="match status" value="1"/>
</dbReference>
<reference evidence="3 4" key="1">
    <citation type="submission" date="2016-06" db="EMBL/GenBank/DDBJ databases">
        <authorList>
            <person name="Kjaerup R.B."/>
            <person name="Dalgaard T.S."/>
            <person name="Juul-Madsen H.R."/>
        </authorList>
    </citation>
    <scope>NUCLEOTIDE SEQUENCE [LARGE SCALE GENOMIC DNA]</scope>
    <source>
        <strain evidence="3 4">Pb300</strain>
    </source>
</reference>
<dbReference type="AlphaFoldDB" id="A0A1D2JE83"/>
<dbReference type="PANTHER" id="PTHR10302">
    <property type="entry name" value="SINGLE-STRANDED DNA-BINDING PROTEIN"/>
    <property type="match status" value="1"/>
</dbReference>
<dbReference type="EMBL" id="LZYO01000154">
    <property type="protein sequence ID" value="ODH27891.1"/>
    <property type="molecule type" value="Genomic_DNA"/>
</dbReference>
<gene>
    <name evidence="3" type="ORF">ACO22_04060</name>
</gene>
<keyword evidence="1 2" id="KW-0238">DNA-binding</keyword>